<accession>A0AAD5GVY9</accession>
<dbReference type="AlphaFoldDB" id="A0AAD5GVY9"/>
<gene>
    <name evidence="1" type="ORF">M8C21_014340</name>
</gene>
<reference evidence="1" key="1">
    <citation type="submission" date="2022-06" db="EMBL/GenBank/DDBJ databases">
        <title>Uncovering the hologenomic basis of an extraordinary plant invasion.</title>
        <authorList>
            <person name="Bieker V.C."/>
            <person name="Martin M.D."/>
            <person name="Gilbert T."/>
            <person name="Hodgins K."/>
            <person name="Battlay P."/>
            <person name="Petersen B."/>
            <person name="Wilson J."/>
        </authorList>
    </citation>
    <scope>NUCLEOTIDE SEQUENCE</scope>
    <source>
        <strain evidence="1">AA19_3_7</strain>
        <tissue evidence="1">Leaf</tissue>
    </source>
</reference>
<dbReference type="Proteomes" id="UP001206925">
    <property type="component" value="Unassembled WGS sequence"/>
</dbReference>
<feature type="non-terminal residue" evidence="1">
    <location>
        <position position="1"/>
    </location>
</feature>
<proteinExistence type="predicted"/>
<sequence length="48" mass="5165">MILLTGIKLTIDVISGLASLVKKLSSQSLLMNLSECYSLDPSLGKLEQ</sequence>
<keyword evidence="2" id="KW-1185">Reference proteome</keyword>
<evidence type="ECO:0000313" key="1">
    <source>
        <dbReference type="EMBL" id="KAI7757435.1"/>
    </source>
</evidence>
<dbReference type="EMBL" id="JAMZMK010000125">
    <property type="protein sequence ID" value="KAI7757435.1"/>
    <property type="molecule type" value="Genomic_DNA"/>
</dbReference>
<organism evidence="1 2">
    <name type="scientific">Ambrosia artemisiifolia</name>
    <name type="common">Common ragweed</name>
    <dbReference type="NCBI Taxonomy" id="4212"/>
    <lineage>
        <taxon>Eukaryota</taxon>
        <taxon>Viridiplantae</taxon>
        <taxon>Streptophyta</taxon>
        <taxon>Embryophyta</taxon>
        <taxon>Tracheophyta</taxon>
        <taxon>Spermatophyta</taxon>
        <taxon>Magnoliopsida</taxon>
        <taxon>eudicotyledons</taxon>
        <taxon>Gunneridae</taxon>
        <taxon>Pentapetalae</taxon>
        <taxon>asterids</taxon>
        <taxon>campanulids</taxon>
        <taxon>Asterales</taxon>
        <taxon>Asteraceae</taxon>
        <taxon>Asteroideae</taxon>
        <taxon>Heliantheae alliance</taxon>
        <taxon>Heliantheae</taxon>
        <taxon>Ambrosia</taxon>
    </lineage>
</organism>
<comment type="caution">
    <text evidence="1">The sequence shown here is derived from an EMBL/GenBank/DDBJ whole genome shotgun (WGS) entry which is preliminary data.</text>
</comment>
<evidence type="ECO:0000313" key="2">
    <source>
        <dbReference type="Proteomes" id="UP001206925"/>
    </source>
</evidence>
<name>A0AAD5GVY9_AMBAR</name>
<protein>
    <submittedName>
        <fullName evidence="1">Uncharacterized protein</fullName>
    </submittedName>
</protein>